<proteinExistence type="predicted"/>
<reference evidence="1 2" key="1">
    <citation type="submission" date="2016-11" db="EMBL/GenBank/DDBJ databases">
        <authorList>
            <person name="Jaros S."/>
            <person name="Januszkiewicz K."/>
            <person name="Wedrychowicz H."/>
        </authorList>
    </citation>
    <scope>NUCLEOTIDE SEQUENCE [LARGE SCALE GENOMIC DNA]</scope>
    <source>
        <strain evidence="1 2">GAS242</strain>
    </source>
</reference>
<dbReference type="EMBL" id="LT670818">
    <property type="protein sequence ID" value="SHG00664.1"/>
    <property type="molecule type" value="Genomic_DNA"/>
</dbReference>
<gene>
    <name evidence="1" type="ORF">SAMN05444169_0018</name>
</gene>
<accession>A0A1M5GAE6</accession>
<dbReference type="AlphaFoldDB" id="A0A1M5GAE6"/>
<organism evidence="1 2">
    <name type="scientific">Bradyrhizobium erythrophlei</name>
    <dbReference type="NCBI Taxonomy" id="1437360"/>
    <lineage>
        <taxon>Bacteria</taxon>
        <taxon>Pseudomonadati</taxon>
        <taxon>Pseudomonadota</taxon>
        <taxon>Alphaproteobacteria</taxon>
        <taxon>Hyphomicrobiales</taxon>
        <taxon>Nitrobacteraceae</taxon>
        <taxon>Bradyrhizobium</taxon>
    </lineage>
</organism>
<evidence type="ECO:0000313" key="2">
    <source>
        <dbReference type="Proteomes" id="UP000190675"/>
    </source>
</evidence>
<dbReference type="Proteomes" id="UP000190675">
    <property type="component" value="Chromosome I"/>
</dbReference>
<evidence type="ECO:0000313" key="1">
    <source>
        <dbReference type="EMBL" id="SHG00664.1"/>
    </source>
</evidence>
<sequence>MQNPGASRREIADVCLDQGAYMTNVIACDKREAFAQGSATDEAIHSFLLLDGLLSWRLR</sequence>
<protein>
    <submittedName>
        <fullName evidence="1">Uncharacterized protein</fullName>
    </submittedName>
</protein>
<name>A0A1M5GAE6_9BRAD</name>